<evidence type="ECO:0000313" key="11">
    <source>
        <dbReference type="Proteomes" id="UP000659630"/>
    </source>
</evidence>
<keyword evidence="7 9" id="KW-0472">Membrane</keyword>
<keyword evidence="2" id="KW-0813">Transport</keyword>
<comment type="subcellular location">
    <subcellularLocation>
        <location evidence="1">Cell membrane</location>
        <topology evidence="1">Multi-pass membrane protein</topology>
    </subcellularLocation>
</comment>
<evidence type="ECO:0000256" key="2">
    <source>
        <dbReference type="ARBA" id="ARBA00022448"/>
    </source>
</evidence>
<dbReference type="GO" id="GO:0006865">
    <property type="term" value="P:amino acid transport"/>
    <property type="evidence" value="ECO:0007669"/>
    <property type="project" value="UniProtKB-KW"/>
</dbReference>
<feature type="transmembrane region" description="Helical" evidence="9">
    <location>
        <begin position="143"/>
        <end position="163"/>
    </location>
</feature>
<organism evidence="10 11">
    <name type="scientific">Anaerofilum hominis</name>
    <dbReference type="NCBI Taxonomy" id="2763016"/>
    <lineage>
        <taxon>Bacteria</taxon>
        <taxon>Bacillati</taxon>
        <taxon>Bacillota</taxon>
        <taxon>Clostridia</taxon>
        <taxon>Eubacteriales</taxon>
        <taxon>Oscillospiraceae</taxon>
        <taxon>Anaerofilum</taxon>
    </lineage>
</organism>
<dbReference type="RefSeq" id="WP_186888845.1">
    <property type="nucleotide sequence ID" value="NZ_JACONZ010000005.1"/>
</dbReference>
<dbReference type="EMBL" id="JACONZ010000005">
    <property type="protein sequence ID" value="MBC5582486.1"/>
    <property type="molecule type" value="Genomic_DNA"/>
</dbReference>
<dbReference type="GO" id="GO:0022857">
    <property type="term" value="F:transmembrane transporter activity"/>
    <property type="evidence" value="ECO:0007669"/>
    <property type="project" value="InterPro"/>
</dbReference>
<evidence type="ECO:0000256" key="8">
    <source>
        <dbReference type="ARBA" id="ARBA00037998"/>
    </source>
</evidence>
<keyword evidence="11" id="KW-1185">Reference proteome</keyword>
<dbReference type="InterPro" id="IPR001851">
    <property type="entry name" value="ABC_transp_permease"/>
</dbReference>
<evidence type="ECO:0000256" key="1">
    <source>
        <dbReference type="ARBA" id="ARBA00004651"/>
    </source>
</evidence>
<evidence type="ECO:0000256" key="6">
    <source>
        <dbReference type="ARBA" id="ARBA00022989"/>
    </source>
</evidence>
<dbReference type="Pfam" id="PF02653">
    <property type="entry name" value="BPD_transp_2"/>
    <property type="match status" value="1"/>
</dbReference>
<dbReference type="GO" id="GO:0005886">
    <property type="term" value="C:plasma membrane"/>
    <property type="evidence" value="ECO:0007669"/>
    <property type="project" value="UniProtKB-SubCell"/>
</dbReference>
<keyword evidence="6 9" id="KW-1133">Transmembrane helix</keyword>
<protein>
    <submittedName>
        <fullName evidence="10">Branched-chain amino acid ABC transporter permease</fullName>
    </submittedName>
</protein>
<name>A0A923L2A5_9FIRM</name>
<feature type="transmembrane region" description="Helical" evidence="9">
    <location>
        <begin position="60"/>
        <end position="77"/>
    </location>
</feature>
<evidence type="ECO:0000313" key="10">
    <source>
        <dbReference type="EMBL" id="MBC5582486.1"/>
    </source>
</evidence>
<evidence type="ECO:0000256" key="7">
    <source>
        <dbReference type="ARBA" id="ARBA00023136"/>
    </source>
</evidence>
<dbReference type="Proteomes" id="UP000659630">
    <property type="component" value="Unassembled WGS sequence"/>
</dbReference>
<evidence type="ECO:0000256" key="9">
    <source>
        <dbReference type="SAM" id="Phobius"/>
    </source>
</evidence>
<dbReference type="PANTHER" id="PTHR11795">
    <property type="entry name" value="BRANCHED-CHAIN AMINO ACID TRANSPORT SYSTEM PERMEASE PROTEIN LIVH"/>
    <property type="match status" value="1"/>
</dbReference>
<dbReference type="InterPro" id="IPR052157">
    <property type="entry name" value="BCAA_transport_permease"/>
</dbReference>
<keyword evidence="5" id="KW-0029">Amino-acid transport</keyword>
<gene>
    <name evidence="10" type="ORF">H8S23_13310</name>
</gene>
<feature type="transmembrane region" description="Helical" evidence="9">
    <location>
        <begin position="7"/>
        <end position="29"/>
    </location>
</feature>
<comment type="caution">
    <text evidence="10">The sequence shown here is derived from an EMBL/GenBank/DDBJ whole genome shotgun (WGS) entry which is preliminary data.</text>
</comment>
<evidence type="ECO:0000256" key="3">
    <source>
        <dbReference type="ARBA" id="ARBA00022475"/>
    </source>
</evidence>
<feature type="transmembrane region" description="Helical" evidence="9">
    <location>
        <begin position="97"/>
        <end position="117"/>
    </location>
</feature>
<evidence type="ECO:0000256" key="5">
    <source>
        <dbReference type="ARBA" id="ARBA00022970"/>
    </source>
</evidence>
<dbReference type="CDD" id="cd06582">
    <property type="entry name" value="TM_PBP1_LivH_like"/>
    <property type="match status" value="1"/>
</dbReference>
<feature type="transmembrane region" description="Helical" evidence="9">
    <location>
        <begin position="229"/>
        <end position="254"/>
    </location>
</feature>
<accession>A0A923L2A5</accession>
<reference evidence="10" key="1">
    <citation type="submission" date="2020-08" db="EMBL/GenBank/DDBJ databases">
        <title>Genome public.</title>
        <authorList>
            <person name="Liu C."/>
            <person name="Sun Q."/>
        </authorList>
    </citation>
    <scope>NUCLEOTIDE SEQUENCE</scope>
    <source>
        <strain evidence="10">BX8</strain>
    </source>
</reference>
<dbReference type="AlphaFoldDB" id="A0A923L2A5"/>
<sequence length="291" mass="31249">MYYETLILGLVMGCIYSVTALGVNIIYGIMQIVNWAHGSILMISMFIVYGAVVLLGMNPYLTLILAVPIMFGFGYAFQHIVIRPLFLREKADSNPVGLLLCTAGLGIALENIMLMIFKSTPRSISMDISLTYVPIGFGRKLSLVKIIGAGIAVAVVAIVWIYMNKTYPGKALRATSQDREAAQMMGINVLQCYNVAFGIGCAICAVAGVIFSTFYTITPSVGTTIGSKAFIILVLGGKGSVGGCLIAGLIIGLVEAFGGLFFDSYTGQMLCFVIFVLMLYFKPNGLFGKKV</sequence>
<dbReference type="PANTHER" id="PTHR11795:SF445">
    <property type="entry name" value="AMINO ACID ABC TRANSPORTER PERMEASE PROTEIN"/>
    <property type="match status" value="1"/>
</dbReference>
<feature type="transmembrane region" description="Helical" evidence="9">
    <location>
        <begin position="35"/>
        <end position="55"/>
    </location>
</feature>
<comment type="similarity">
    <text evidence="8">Belongs to the binding-protein-dependent transport system permease family. LivHM subfamily.</text>
</comment>
<proteinExistence type="inferred from homology"/>
<evidence type="ECO:0000256" key="4">
    <source>
        <dbReference type="ARBA" id="ARBA00022692"/>
    </source>
</evidence>
<feature type="transmembrane region" description="Helical" evidence="9">
    <location>
        <begin position="195"/>
        <end position="217"/>
    </location>
</feature>
<keyword evidence="4 9" id="KW-0812">Transmembrane</keyword>
<feature type="transmembrane region" description="Helical" evidence="9">
    <location>
        <begin position="260"/>
        <end position="281"/>
    </location>
</feature>
<keyword evidence="3" id="KW-1003">Cell membrane</keyword>